<proteinExistence type="predicted"/>
<keyword evidence="5" id="KW-1185">Reference proteome</keyword>
<dbReference type="AlphaFoldDB" id="A0A841BKJ0"/>
<dbReference type="GO" id="GO:0005829">
    <property type="term" value="C:cytosol"/>
    <property type="evidence" value="ECO:0007669"/>
    <property type="project" value="TreeGrafter"/>
</dbReference>
<dbReference type="EMBL" id="JACHMN010000002">
    <property type="protein sequence ID" value="MBB5868794.1"/>
    <property type="molecule type" value="Genomic_DNA"/>
</dbReference>
<dbReference type="SMART" id="SM00368">
    <property type="entry name" value="LRR_RI"/>
    <property type="match status" value="8"/>
</dbReference>
<organism evidence="4 5">
    <name type="scientific">Allocatelliglobosispora scoriae</name>
    <dbReference type="NCBI Taxonomy" id="643052"/>
    <lineage>
        <taxon>Bacteria</taxon>
        <taxon>Bacillati</taxon>
        <taxon>Actinomycetota</taxon>
        <taxon>Actinomycetes</taxon>
        <taxon>Micromonosporales</taxon>
        <taxon>Micromonosporaceae</taxon>
        <taxon>Allocatelliglobosispora</taxon>
    </lineage>
</organism>
<dbReference type="GO" id="GO:0006913">
    <property type="term" value="P:nucleocytoplasmic transport"/>
    <property type="evidence" value="ECO:0007669"/>
    <property type="project" value="TreeGrafter"/>
</dbReference>
<dbReference type="SUPFAM" id="SSF52047">
    <property type="entry name" value="RNI-like"/>
    <property type="match status" value="1"/>
</dbReference>
<keyword evidence="2" id="KW-0433">Leucine-rich repeat</keyword>
<dbReference type="RefSeq" id="WP_184834988.1">
    <property type="nucleotide sequence ID" value="NZ_JACHMN010000002.1"/>
</dbReference>
<dbReference type="Pfam" id="PF13516">
    <property type="entry name" value="LRR_6"/>
    <property type="match status" value="3"/>
</dbReference>
<dbReference type="GO" id="GO:0031267">
    <property type="term" value="F:small GTPase binding"/>
    <property type="evidence" value="ECO:0007669"/>
    <property type="project" value="TreeGrafter"/>
</dbReference>
<dbReference type="InterPro" id="IPR001611">
    <property type="entry name" value="Leu-rich_rpt"/>
</dbReference>
<evidence type="ECO:0000256" key="3">
    <source>
        <dbReference type="ARBA" id="ARBA00022737"/>
    </source>
</evidence>
<dbReference type="PANTHER" id="PTHR24113:SF12">
    <property type="entry name" value="RAN GTPASE-ACTIVATING PROTEIN 1"/>
    <property type="match status" value="1"/>
</dbReference>
<reference evidence="4 5" key="1">
    <citation type="submission" date="2020-08" db="EMBL/GenBank/DDBJ databases">
        <title>Sequencing the genomes of 1000 actinobacteria strains.</title>
        <authorList>
            <person name="Klenk H.-P."/>
        </authorList>
    </citation>
    <scope>NUCLEOTIDE SEQUENCE [LARGE SCALE GENOMIC DNA]</scope>
    <source>
        <strain evidence="4 5">DSM 45362</strain>
    </source>
</reference>
<dbReference type="InterPro" id="IPR027038">
    <property type="entry name" value="RanGap"/>
</dbReference>
<dbReference type="InterPro" id="IPR032675">
    <property type="entry name" value="LRR_dom_sf"/>
</dbReference>
<gene>
    <name evidence="4" type="ORF">F4553_002173</name>
</gene>
<evidence type="ECO:0000256" key="2">
    <source>
        <dbReference type="ARBA" id="ARBA00022614"/>
    </source>
</evidence>
<keyword evidence="1" id="KW-0343">GTPase activation</keyword>
<dbReference type="GO" id="GO:0005096">
    <property type="term" value="F:GTPase activator activity"/>
    <property type="evidence" value="ECO:0007669"/>
    <property type="project" value="UniProtKB-KW"/>
</dbReference>
<name>A0A841BKJ0_9ACTN</name>
<evidence type="ECO:0000313" key="5">
    <source>
        <dbReference type="Proteomes" id="UP000587527"/>
    </source>
</evidence>
<dbReference type="GO" id="GO:0048471">
    <property type="term" value="C:perinuclear region of cytoplasm"/>
    <property type="evidence" value="ECO:0007669"/>
    <property type="project" value="TreeGrafter"/>
</dbReference>
<evidence type="ECO:0000256" key="1">
    <source>
        <dbReference type="ARBA" id="ARBA00022468"/>
    </source>
</evidence>
<keyword evidence="3" id="KW-0677">Repeat</keyword>
<comment type="caution">
    <text evidence="4">The sequence shown here is derived from an EMBL/GenBank/DDBJ whole genome shotgun (WGS) entry which is preliminary data.</text>
</comment>
<dbReference type="Proteomes" id="UP000587527">
    <property type="component" value="Unassembled WGS sequence"/>
</dbReference>
<protein>
    <submittedName>
        <fullName evidence="4">Ran GTPase-activating protein (RanGAP) involved in mRNA processing and transport</fullName>
    </submittedName>
</protein>
<sequence length="377" mass="38716">MPEREPTPVRCPAISHPETGLADPADFDALLARLDDAAPVCSTEDFPRGTLQPDGRVDLCKQGVGPLQVGRVVQTAVRSAHPVHLLLGTNGLGAEGARAVADALTPGHRVQTVYLGCNRIDAAGVQALADRIADDQGVRALWLKRNPIGDDGVARLCSALIGNTALRTLDLVNTGLSVHGLRLLAATLAARETKLERLFLGGNGLGPAAVSALSEIITTGGVRELYLAANHLGDTGAIALGEAAAAHPMTLGLGGNGITPAGAAGLAGLMSRWVALDLARPPSERALGATSNVVGDDGAAALAEALPGSDLRRLDLRYTAITGRGVKLLLTASEASRLDYLGLSGGVPRRLKRLATSTLGPAAPAHPDIRAIASVYR</sequence>
<dbReference type="PANTHER" id="PTHR24113">
    <property type="entry name" value="RAN GTPASE-ACTIVATING PROTEIN 1"/>
    <property type="match status" value="1"/>
</dbReference>
<accession>A0A841BKJ0</accession>
<dbReference type="Gene3D" id="3.80.10.10">
    <property type="entry name" value="Ribonuclease Inhibitor"/>
    <property type="match status" value="2"/>
</dbReference>
<evidence type="ECO:0000313" key="4">
    <source>
        <dbReference type="EMBL" id="MBB5868794.1"/>
    </source>
</evidence>